<protein>
    <recommendedName>
        <fullName evidence="3 10">Beta sliding clamp</fullName>
    </recommendedName>
</protein>
<keyword evidence="15" id="KW-1185">Reference proteome</keyword>
<evidence type="ECO:0000313" key="14">
    <source>
        <dbReference type="EMBL" id="QEN09075.1"/>
    </source>
</evidence>
<evidence type="ECO:0000256" key="5">
    <source>
        <dbReference type="ARBA" id="ARBA00022679"/>
    </source>
</evidence>
<dbReference type="RefSeq" id="WP_149487151.1">
    <property type="nucleotide sequence ID" value="NZ_CP036150.1"/>
</dbReference>
<dbReference type="Gene3D" id="3.70.10.10">
    <property type="match status" value="1"/>
</dbReference>
<dbReference type="Gene3D" id="3.10.150.10">
    <property type="entry name" value="DNA Polymerase III, subunit A, domain 2"/>
    <property type="match status" value="1"/>
</dbReference>
<dbReference type="KEGG" id="ock:EXM22_14200"/>
<dbReference type="InterPro" id="IPR001001">
    <property type="entry name" value="DNA_polIII_beta"/>
</dbReference>
<evidence type="ECO:0000256" key="7">
    <source>
        <dbReference type="ARBA" id="ARBA00022705"/>
    </source>
</evidence>
<sequence length="368" mass="41706">MKFICDKSVIVKEISIAQEIISSRNALSILSNVLIEAHDDALIIKATDLKVGFETRIPAIIEIPGSTTVFCDKFLGILRSLPDGEITFEQNENERLTIRPLDKKIVFELNCITAEKFPELQSIEDDSYFDISQELFNSMISQTIFSISVDEARYFMNGVYMEKNDNTLLMVATDGRRLSYISADPESEVNDFKGVIIPPKILNLIKKLSSGEGNLSLAVTEKTIYVKFDNQKITSTLIEGQFPNFSRVIPESQEYNVILERTALNEALKRVSLLAEQKSKRIYLTFSEGNLNLKSEESEIGMADEDIACDYSGEEIRLAVNYIYLQDPLKVIKDDLLKLEFSEANRAVTLKCNPEANYFHIIMPMQMD</sequence>
<feature type="domain" description="DNA polymerase III beta sliding clamp N-terminal" evidence="11">
    <location>
        <begin position="1"/>
        <end position="120"/>
    </location>
</feature>
<dbReference type="Pfam" id="PF00712">
    <property type="entry name" value="DNA_pol3_beta"/>
    <property type="match status" value="1"/>
</dbReference>
<comment type="similarity">
    <text evidence="2 10">Belongs to the beta sliding clamp family.</text>
</comment>
<dbReference type="PIRSF" id="PIRSF000804">
    <property type="entry name" value="DNA_pol_III_b"/>
    <property type="match status" value="1"/>
</dbReference>
<evidence type="ECO:0000256" key="10">
    <source>
        <dbReference type="PIRNR" id="PIRNR000804"/>
    </source>
</evidence>
<evidence type="ECO:0000256" key="1">
    <source>
        <dbReference type="ARBA" id="ARBA00004496"/>
    </source>
</evidence>
<keyword evidence="4 10" id="KW-0963">Cytoplasm</keyword>
<comment type="function">
    <text evidence="10">Confers DNA tethering and processivity to DNA polymerases and other proteins. Acts as a clamp, forming a ring around DNA (a reaction catalyzed by the clamp-loading complex) which diffuses in an ATP-independent manner freely and bidirectionally along dsDNA. Initially characterized for its ability to contact the catalytic subunit of DNA polymerase III (Pol III), a complex, multichain enzyme responsible for most of the replicative synthesis in bacteria; Pol III exhibits 3'-5' exonuclease proofreading activity. The beta chain is required for initiation of replication as well as for processivity of DNA replication.</text>
</comment>
<dbReference type="AlphaFoldDB" id="A0A5C1QLT8"/>
<dbReference type="GO" id="GO:0006271">
    <property type="term" value="P:DNA strand elongation involved in DNA replication"/>
    <property type="evidence" value="ECO:0007669"/>
    <property type="project" value="TreeGrafter"/>
</dbReference>
<evidence type="ECO:0000256" key="9">
    <source>
        <dbReference type="ARBA" id="ARBA00023125"/>
    </source>
</evidence>
<accession>A0A5C1QLT8</accession>
<evidence type="ECO:0000256" key="8">
    <source>
        <dbReference type="ARBA" id="ARBA00022932"/>
    </source>
</evidence>
<dbReference type="Pfam" id="PF02768">
    <property type="entry name" value="DNA_pol3_beta_3"/>
    <property type="match status" value="1"/>
</dbReference>
<dbReference type="InterPro" id="IPR022634">
    <property type="entry name" value="DNA_polIII_beta_N"/>
</dbReference>
<organism evidence="14 15">
    <name type="scientific">Oceanispirochaeta crateris</name>
    <dbReference type="NCBI Taxonomy" id="2518645"/>
    <lineage>
        <taxon>Bacteria</taxon>
        <taxon>Pseudomonadati</taxon>
        <taxon>Spirochaetota</taxon>
        <taxon>Spirochaetia</taxon>
        <taxon>Spirochaetales</taxon>
        <taxon>Spirochaetaceae</taxon>
        <taxon>Oceanispirochaeta</taxon>
    </lineage>
</organism>
<dbReference type="PANTHER" id="PTHR30478:SF0">
    <property type="entry name" value="BETA SLIDING CLAMP"/>
    <property type="match status" value="1"/>
</dbReference>
<dbReference type="GO" id="GO:0003677">
    <property type="term" value="F:DNA binding"/>
    <property type="evidence" value="ECO:0007669"/>
    <property type="project" value="UniProtKB-UniRule"/>
</dbReference>
<dbReference type="NCBIfam" id="TIGR00663">
    <property type="entry name" value="dnan"/>
    <property type="match status" value="1"/>
</dbReference>
<dbReference type="CDD" id="cd00140">
    <property type="entry name" value="beta_clamp"/>
    <property type="match status" value="1"/>
</dbReference>
<dbReference type="SUPFAM" id="SSF55979">
    <property type="entry name" value="DNA clamp"/>
    <property type="match status" value="3"/>
</dbReference>
<dbReference type="SMART" id="SM00480">
    <property type="entry name" value="POL3Bc"/>
    <property type="match status" value="1"/>
</dbReference>
<dbReference type="InterPro" id="IPR022635">
    <property type="entry name" value="DNA_polIII_beta_C"/>
</dbReference>
<keyword evidence="9" id="KW-0238">DNA-binding</keyword>
<feature type="domain" description="DNA polymerase III beta sliding clamp central" evidence="12">
    <location>
        <begin position="131"/>
        <end position="244"/>
    </location>
</feature>
<keyword evidence="7 10" id="KW-0235">DNA replication</keyword>
<dbReference type="Proteomes" id="UP000324209">
    <property type="component" value="Chromosome"/>
</dbReference>
<evidence type="ECO:0000256" key="6">
    <source>
        <dbReference type="ARBA" id="ARBA00022695"/>
    </source>
</evidence>
<keyword evidence="8 10" id="KW-0239">DNA-directed DNA polymerase</keyword>
<evidence type="ECO:0000256" key="3">
    <source>
        <dbReference type="ARBA" id="ARBA00021035"/>
    </source>
</evidence>
<dbReference type="GO" id="GO:0003887">
    <property type="term" value="F:DNA-directed DNA polymerase activity"/>
    <property type="evidence" value="ECO:0007669"/>
    <property type="project" value="UniProtKB-UniRule"/>
</dbReference>
<reference evidence="14 15" key="1">
    <citation type="submission" date="2019-02" db="EMBL/GenBank/DDBJ databases">
        <title>Complete Genome Sequence and Methylome Analysis of free living Spirochaetas.</title>
        <authorList>
            <person name="Fomenkov A."/>
            <person name="Dubinina G."/>
            <person name="Leshcheva N."/>
            <person name="Mikheeva N."/>
            <person name="Grabovich M."/>
            <person name="Vincze T."/>
            <person name="Roberts R.J."/>
        </authorList>
    </citation>
    <scope>NUCLEOTIDE SEQUENCE [LARGE SCALE GENOMIC DNA]</scope>
    <source>
        <strain evidence="14 15">K2</strain>
    </source>
</reference>
<feature type="domain" description="DNA polymerase III beta sliding clamp C-terminal" evidence="13">
    <location>
        <begin position="247"/>
        <end position="365"/>
    </location>
</feature>
<dbReference type="EMBL" id="CP036150">
    <property type="protein sequence ID" value="QEN09075.1"/>
    <property type="molecule type" value="Genomic_DNA"/>
</dbReference>
<dbReference type="GO" id="GO:0009360">
    <property type="term" value="C:DNA polymerase III complex"/>
    <property type="evidence" value="ECO:0007669"/>
    <property type="project" value="InterPro"/>
</dbReference>
<evidence type="ECO:0000259" key="13">
    <source>
        <dbReference type="Pfam" id="PF02768"/>
    </source>
</evidence>
<dbReference type="InterPro" id="IPR046938">
    <property type="entry name" value="DNA_clamp_sf"/>
</dbReference>
<proteinExistence type="inferred from homology"/>
<evidence type="ECO:0000256" key="4">
    <source>
        <dbReference type="ARBA" id="ARBA00022490"/>
    </source>
</evidence>
<evidence type="ECO:0000313" key="15">
    <source>
        <dbReference type="Proteomes" id="UP000324209"/>
    </source>
</evidence>
<keyword evidence="6 10" id="KW-0548">Nucleotidyltransferase</keyword>
<dbReference type="OrthoDB" id="8421503at2"/>
<gene>
    <name evidence="14" type="primary">dnaN</name>
    <name evidence="14" type="ORF">EXM22_14200</name>
</gene>
<evidence type="ECO:0000256" key="2">
    <source>
        <dbReference type="ARBA" id="ARBA00010752"/>
    </source>
</evidence>
<dbReference type="Pfam" id="PF02767">
    <property type="entry name" value="DNA_pol3_beta_2"/>
    <property type="match status" value="1"/>
</dbReference>
<comment type="subcellular location">
    <subcellularLocation>
        <location evidence="1 10">Cytoplasm</location>
    </subcellularLocation>
</comment>
<evidence type="ECO:0000259" key="11">
    <source>
        <dbReference type="Pfam" id="PF00712"/>
    </source>
</evidence>
<keyword evidence="5 10" id="KW-0808">Transferase</keyword>
<dbReference type="InterPro" id="IPR022637">
    <property type="entry name" value="DNA_polIII_beta_cen"/>
</dbReference>
<evidence type="ECO:0000259" key="12">
    <source>
        <dbReference type="Pfam" id="PF02767"/>
    </source>
</evidence>
<comment type="subunit">
    <text evidence="10">Forms a ring-shaped head-to-tail homodimer around DNA.</text>
</comment>
<name>A0A5C1QLT8_9SPIO</name>
<dbReference type="PANTHER" id="PTHR30478">
    <property type="entry name" value="DNA POLYMERASE III SUBUNIT BETA"/>
    <property type="match status" value="1"/>
</dbReference>
<dbReference type="GO" id="GO:0008408">
    <property type="term" value="F:3'-5' exonuclease activity"/>
    <property type="evidence" value="ECO:0007669"/>
    <property type="project" value="InterPro"/>
</dbReference>
<dbReference type="GO" id="GO:0005737">
    <property type="term" value="C:cytoplasm"/>
    <property type="evidence" value="ECO:0007669"/>
    <property type="project" value="UniProtKB-SubCell"/>
</dbReference>